<dbReference type="RefSeq" id="WP_359782994.1">
    <property type="nucleotide sequence ID" value="NZ_JBEYRR010000013.1"/>
</dbReference>
<keyword evidence="2" id="KW-1185">Reference proteome</keyword>
<dbReference type="Proteomes" id="UP001553843">
    <property type="component" value="Unassembled WGS sequence"/>
</dbReference>
<comment type="caution">
    <text evidence="1">The sequence shown here is derived from an EMBL/GenBank/DDBJ whole genome shotgun (WGS) entry which is preliminary data.</text>
</comment>
<organism evidence="1 2">
    <name type="scientific">Streptomyces huasconensis</name>
    <dbReference type="NCBI Taxonomy" id="1854574"/>
    <lineage>
        <taxon>Bacteria</taxon>
        <taxon>Bacillati</taxon>
        <taxon>Actinomycetota</taxon>
        <taxon>Actinomycetes</taxon>
        <taxon>Kitasatosporales</taxon>
        <taxon>Streptomycetaceae</taxon>
        <taxon>Streptomyces</taxon>
    </lineage>
</organism>
<dbReference type="EMBL" id="JBEYRS010000018">
    <property type="protein sequence ID" value="MEW2366689.1"/>
    <property type="molecule type" value="Genomic_DNA"/>
</dbReference>
<evidence type="ECO:0000313" key="2">
    <source>
        <dbReference type="Proteomes" id="UP001553843"/>
    </source>
</evidence>
<sequence length="115" mass="12313">MTAAARTRLDRVRASVGIASLALQQIEDDLSTDDVDQEELAAILRELIEDTDPPGGFLASVAQLLTAAARRAERIEPDRDGDASCPLHEAAALITDDVGQRLLWAARALHPQGDS</sequence>
<reference evidence="1 2" key="1">
    <citation type="submission" date="2024-06" db="EMBL/GenBank/DDBJ databases">
        <title>The Natural Products Discovery Center: Release of the First 8490 Sequenced Strains for Exploring Actinobacteria Biosynthetic Diversity.</title>
        <authorList>
            <person name="Kalkreuter E."/>
            <person name="Kautsar S.A."/>
            <person name="Yang D."/>
            <person name="Bader C.D."/>
            <person name="Teijaro C.N."/>
            <person name="Fluegel L."/>
            <person name="Davis C.M."/>
            <person name="Simpson J.R."/>
            <person name="Lauterbach L."/>
            <person name="Steele A.D."/>
            <person name="Gui C."/>
            <person name="Meng S."/>
            <person name="Li G."/>
            <person name="Viehrig K."/>
            <person name="Ye F."/>
            <person name="Su P."/>
            <person name="Kiefer A.F."/>
            <person name="Nichols A."/>
            <person name="Cepeda A.J."/>
            <person name="Yan W."/>
            <person name="Fan B."/>
            <person name="Jiang Y."/>
            <person name="Adhikari A."/>
            <person name="Zheng C.-J."/>
            <person name="Schuster L."/>
            <person name="Cowan T.M."/>
            <person name="Smanski M.J."/>
            <person name="Chevrette M.G."/>
            <person name="De Carvalho L.P.S."/>
            <person name="Shen B."/>
        </authorList>
    </citation>
    <scope>NUCLEOTIDE SEQUENCE [LARGE SCALE GENOMIC DNA]</scope>
    <source>
        <strain evidence="1 2">NPDC047833</strain>
    </source>
</reference>
<evidence type="ECO:0000313" key="1">
    <source>
        <dbReference type="EMBL" id="MEW2366689.1"/>
    </source>
</evidence>
<protein>
    <submittedName>
        <fullName evidence="1">Uncharacterized protein</fullName>
    </submittedName>
</protein>
<proteinExistence type="predicted"/>
<name>A0ABV3M4S1_9ACTN</name>
<gene>
    <name evidence="1" type="ORF">AB0887_32655</name>
</gene>
<accession>A0ABV3M4S1</accession>